<dbReference type="HAMAP" id="MF_00867">
    <property type="entry name" value="KhpB"/>
    <property type="match status" value="1"/>
</dbReference>
<keyword evidence="4 6" id="KW-0143">Chaperone</keyword>
<comment type="function">
    <text evidence="6">A probable RNA chaperone. Forms a complex with KhpA which binds to cellular RNA and controls its expression. Plays a role in peptidoglycan (PG) homeostasis and cell length regulation.</text>
</comment>
<evidence type="ECO:0000256" key="3">
    <source>
        <dbReference type="ARBA" id="ARBA00022960"/>
    </source>
</evidence>
<keyword evidence="3 6" id="KW-0133">Cell shape</keyword>
<dbReference type="OrthoDB" id="9794483at2"/>
<keyword evidence="1 6" id="KW-0963">Cytoplasm</keyword>
<dbReference type="InterPro" id="IPR038247">
    <property type="entry name" value="Jag_N_dom_sf"/>
</dbReference>
<dbReference type="Gene3D" id="3.30.30.80">
    <property type="entry name" value="probable RNA-binding protein from clostridium symbiosum atcc 14940"/>
    <property type="match status" value="1"/>
</dbReference>
<dbReference type="SMART" id="SM00393">
    <property type="entry name" value="R3H"/>
    <property type="match status" value="1"/>
</dbReference>
<comment type="subunit">
    <text evidence="6">Forms a complex with KhpA.</text>
</comment>
<keyword evidence="10" id="KW-1185">Reference proteome</keyword>
<comment type="caution">
    <text evidence="6">Lacks conserved residue(s) required for the propagation of feature annotation.</text>
</comment>
<dbReference type="Pfam" id="PF13083">
    <property type="entry name" value="KH_KhpA-B"/>
    <property type="match status" value="1"/>
</dbReference>
<dbReference type="NCBIfam" id="NF041568">
    <property type="entry name" value="Jag_EloR"/>
    <property type="match status" value="1"/>
</dbReference>
<feature type="coiled-coil region" evidence="7">
    <location>
        <begin position="85"/>
        <end position="116"/>
    </location>
</feature>
<comment type="similarity">
    <text evidence="6">Belongs to the KhpB RNA-binding protein family.</text>
</comment>
<organism evidence="9 10">
    <name type="scientific">Lactococcus termiticola</name>
    <dbReference type="NCBI Taxonomy" id="2169526"/>
    <lineage>
        <taxon>Bacteria</taxon>
        <taxon>Bacillati</taxon>
        <taxon>Bacillota</taxon>
        <taxon>Bacilli</taxon>
        <taxon>Lactobacillales</taxon>
        <taxon>Streptococcaceae</taxon>
        <taxon>Lactococcus</taxon>
    </lineage>
</organism>
<dbReference type="InterPro" id="IPR015946">
    <property type="entry name" value="KH_dom-like_a/b"/>
</dbReference>
<dbReference type="GO" id="GO:0071555">
    <property type="term" value="P:cell wall organization"/>
    <property type="evidence" value="ECO:0007669"/>
    <property type="project" value="UniProtKB-KW"/>
</dbReference>
<accession>A0A2R5HHJ9</accession>
<dbReference type="AlphaFoldDB" id="A0A2R5HHJ9"/>
<dbReference type="InterPro" id="IPR039247">
    <property type="entry name" value="KhpB"/>
</dbReference>
<evidence type="ECO:0000256" key="1">
    <source>
        <dbReference type="ARBA" id="ARBA00022490"/>
    </source>
</evidence>
<keyword evidence="7" id="KW-0175">Coiled coil</keyword>
<dbReference type="Pfam" id="PF14804">
    <property type="entry name" value="Jag_N"/>
    <property type="match status" value="1"/>
</dbReference>
<sequence>MTIFTGNTVEEAVERGLKRLDVNRENVHIYVEQKEKKGFLGFGKKRARVSIEPIQEETVRKADRLAERGIDVEEVNLGVPKAQSAMEATLELSQVVKAVKAAEKEAEGELSAEERDQLIEEAKQQIADGTLEVPTPEEARAIVPEENLAQDAPEVSGPEMAETGLSLDAEDIASKRISSYLTSITAGMGVPSKAEVKKERDILVFNLTSDQDALLIGKHGKILQSLQLIAKAYANSISDQHLNVAVNVGDYHEKRKAYINSLAYRAAERARQGETVYINDLQSNERKAIHSLLARETGVKSHSEGQEYNRYIVVTKEI</sequence>
<dbReference type="GO" id="GO:0008360">
    <property type="term" value="P:regulation of cell shape"/>
    <property type="evidence" value="ECO:0007669"/>
    <property type="project" value="UniProtKB-KW"/>
</dbReference>
<evidence type="ECO:0000256" key="7">
    <source>
        <dbReference type="SAM" id="Coils"/>
    </source>
</evidence>
<dbReference type="GO" id="GO:0003723">
    <property type="term" value="F:RNA binding"/>
    <property type="evidence" value="ECO:0007669"/>
    <property type="project" value="UniProtKB-UniRule"/>
</dbReference>
<dbReference type="CDD" id="cd02414">
    <property type="entry name" value="KH-II_Jag"/>
    <property type="match status" value="1"/>
</dbReference>
<dbReference type="RefSeq" id="WP_109245795.1">
    <property type="nucleotide sequence ID" value="NZ_BFFO01000005.1"/>
</dbReference>
<evidence type="ECO:0000256" key="2">
    <source>
        <dbReference type="ARBA" id="ARBA00022884"/>
    </source>
</evidence>
<dbReference type="CDD" id="cd02644">
    <property type="entry name" value="R3H_jag"/>
    <property type="match status" value="1"/>
</dbReference>
<comment type="subcellular location">
    <subcellularLocation>
        <location evidence="6">Cytoplasm</location>
    </subcellularLocation>
</comment>
<gene>
    <name evidence="6" type="primary">khpB</name>
    <name evidence="6" type="synonym">eloR</name>
    <name evidence="9" type="ORF">NtB2_00950</name>
</gene>
<evidence type="ECO:0000256" key="6">
    <source>
        <dbReference type="HAMAP-Rule" id="MF_00867"/>
    </source>
</evidence>
<keyword evidence="2 6" id="KW-0694">RNA-binding</keyword>
<dbReference type="GO" id="GO:0009252">
    <property type="term" value="P:peptidoglycan biosynthetic process"/>
    <property type="evidence" value="ECO:0007669"/>
    <property type="project" value="UniProtKB-UniRule"/>
</dbReference>
<dbReference type="PANTHER" id="PTHR35800">
    <property type="entry name" value="PROTEIN JAG"/>
    <property type="match status" value="1"/>
</dbReference>
<name>A0A2R5HHJ9_9LACT</name>
<dbReference type="Gene3D" id="3.30.300.20">
    <property type="match status" value="1"/>
</dbReference>
<evidence type="ECO:0000259" key="8">
    <source>
        <dbReference type="PROSITE" id="PS51061"/>
    </source>
</evidence>
<dbReference type="EMBL" id="BFFO01000005">
    <property type="protein sequence ID" value="GBG96825.1"/>
    <property type="molecule type" value="Genomic_DNA"/>
</dbReference>
<evidence type="ECO:0000313" key="9">
    <source>
        <dbReference type="EMBL" id="GBG96825.1"/>
    </source>
</evidence>
<dbReference type="PANTHER" id="PTHR35800:SF1">
    <property type="entry name" value="RNA-BINDING PROTEIN KHPB"/>
    <property type="match status" value="1"/>
</dbReference>
<dbReference type="InterPro" id="IPR036867">
    <property type="entry name" value="R3H_dom_sf"/>
</dbReference>
<dbReference type="Pfam" id="PF01424">
    <property type="entry name" value="R3H"/>
    <property type="match status" value="1"/>
</dbReference>
<feature type="domain" description="R3H" evidence="8">
    <location>
        <begin position="253"/>
        <end position="318"/>
    </location>
</feature>
<evidence type="ECO:0000256" key="4">
    <source>
        <dbReference type="ARBA" id="ARBA00023186"/>
    </source>
</evidence>
<dbReference type="SUPFAM" id="SSF82708">
    <property type="entry name" value="R3H domain"/>
    <property type="match status" value="1"/>
</dbReference>
<evidence type="ECO:0000313" key="10">
    <source>
        <dbReference type="Proteomes" id="UP000245021"/>
    </source>
</evidence>
<dbReference type="Gene3D" id="3.30.1370.50">
    <property type="entry name" value="R3H-like domain"/>
    <property type="match status" value="1"/>
</dbReference>
<dbReference type="SMART" id="SM01245">
    <property type="entry name" value="Jag_N"/>
    <property type="match status" value="1"/>
</dbReference>
<dbReference type="PROSITE" id="PS51061">
    <property type="entry name" value="R3H"/>
    <property type="match status" value="1"/>
</dbReference>
<comment type="caution">
    <text evidence="9">The sequence shown here is derived from an EMBL/GenBank/DDBJ whole genome shotgun (WGS) entry which is preliminary data.</text>
</comment>
<reference evidence="9 10" key="1">
    <citation type="journal article" date="2018" name="Genome Announc.">
        <title>Draft Genome Sequence of Lactococcus sp. Strain NtB2 (JCM 32569), Isolated from the Gut of the Higher Termite Nasutitermes takasagoensis.</title>
        <authorList>
            <person name="Noda S."/>
            <person name="Aihara C."/>
            <person name="Yuki M."/>
            <person name="Ohkuma M."/>
        </authorList>
    </citation>
    <scope>NUCLEOTIDE SEQUENCE [LARGE SCALE GENOMIC DNA]</scope>
    <source>
        <strain evidence="9 10">NtB2</strain>
    </source>
</reference>
<evidence type="ECO:0000256" key="5">
    <source>
        <dbReference type="ARBA" id="ARBA00023316"/>
    </source>
</evidence>
<dbReference type="InterPro" id="IPR032782">
    <property type="entry name" value="KhpB_N"/>
</dbReference>
<comment type="domain">
    <text evidence="6">Has an N-terminal Jag-N domain and 2 RNA-binding domains (KH and R3H).</text>
</comment>
<dbReference type="GO" id="GO:0005737">
    <property type="term" value="C:cytoplasm"/>
    <property type="evidence" value="ECO:0007669"/>
    <property type="project" value="UniProtKB-SubCell"/>
</dbReference>
<dbReference type="InterPro" id="IPR001374">
    <property type="entry name" value="R3H_dom"/>
</dbReference>
<dbReference type="Proteomes" id="UP000245021">
    <property type="component" value="Unassembled WGS sequence"/>
</dbReference>
<protein>
    <recommendedName>
        <fullName evidence="6">RNA-binding protein KhpB</fullName>
    </recommendedName>
    <alternativeName>
        <fullName evidence="6">RNA-binding protein EloR</fullName>
    </alternativeName>
</protein>
<dbReference type="InterPro" id="IPR038008">
    <property type="entry name" value="Jag_KH"/>
</dbReference>
<keyword evidence="5 6" id="KW-0961">Cell wall biogenesis/degradation</keyword>
<proteinExistence type="inferred from homology"/>
<dbReference type="InterPro" id="IPR034079">
    <property type="entry name" value="R3H_KhpB"/>
</dbReference>